<evidence type="ECO:0000256" key="2">
    <source>
        <dbReference type="ARBA" id="ARBA00022730"/>
    </source>
</evidence>
<sequence length="100" mass="11326">MNLEERLLKILRSPHISEKASTSMEKNNTIVLKVSIDSSKLEIKEAIQKIFSVEVECVNTLLVKGKSKRYKQRIGHRKSWKKAYITIKSGQNVALVGGTE</sequence>
<dbReference type="GO" id="GO:0019843">
    <property type="term" value="F:rRNA binding"/>
    <property type="evidence" value="ECO:0007669"/>
    <property type="project" value="UniProtKB-UniRule"/>
</dbReference>
<dbReference type="InterPro" id="IPR013025">
    <property type="entry name" value="Ribosomal_uL23-like"/>
</dbReference>
<dbReference type="FunFam" id="3.30.70.330:FF:000001">
    <property type="entry name" value="50S ribosomal protein L23"/>
    <property type="match status" value="1"/>
</dbReference>
<dbReference type="GO" id="GO:0006412">
    <property type="term" value="P:translation"/>
    <property type="evidence" value="ECO:0007669"/>
    <property type="project" value="UniProtKB-UniRule"/>
</dbReference>
<comment type="similarity">
    <text evidence="1 6">Belongs to the universal ribosomal protein uL23 family.</text>
</comment>
<dbReference type="Pfam" id="PF00276">
    <property type="entry name" value="Ribosomal_L23"/>
    <property type="match status" value="1"/>
</dbReference>
<dbReference type="InterPro" id="IPR012677">
    <property type="entry name" value="Nucleotide-bd_a/b_plait_sf"/>
</dbReference>
<dbReference type="PANTHER" id="PTHR11620">
    <property type="entry name" value="60S RIBOSOMAL PROTEIN L23A"/>
    <property type="match status" value="1"/>
</dbReference>
<evidence type="ECO:0000256" key="3">
    <source>
        <dbReference type="ARBA" id="ARBA00022884"/>
    </source>
</evidence>
<dbReference type="EMBL" id="LR217730">
    <property type="protein sequence ID" value="VFP86009.1"/>
    <property type="molecule type" value="Genomic_DNA"/>
</dbReference>
<dbReference type="NCBIfam" id="NF004363">
    <property type="entry name" value="PRK05738.2-4"/>
    <property type="match status" value="1"/>
</dbReference>
<comment type="subunit">
    <text evidence="6">Part of the 50S ribosomal subunit. Contacts protein L29, and trigger factor when it is bound to the ribosome.</text>
</comment>
<evidence type="ECO:0000313" key="8">
    <source>
        <dbReference type="Proteomes" id="UP000294343"/>
    </source>
</evidence>
<dbReference type="OrthoDB" id="9793353at2"/>
<evidence type="ECO:0000313" key="7">
    <source>
        <dbReference type="EMBL" id="VFP86009.1"/>
    </source>
</evidence>
<dbReference type="Gene3D" id="3.30.70.330">
    <property type="match status" value="1"/>
</dbReference>
<evidence type="ECO:0000256" key="6">
    <source>
        <dbReference type="HAMAP-Rule" id="MF_01369"/>
    </source>
</evidence>
<dbReference type="GO" id="GO:1990904">
    <property type="term" value="C:ribonucleoprotein complex"/>
    <property type="evidence" value="ECO:0007669"/>
    <property type="project" value="UniProtKB-KW"/>
</dbReference>
<proteinExistence type="inferred from homology"/>
<dbReference type="GO" id="GO:0005840">
    <property type="term" value="C:ribosome"/>
    <property type="evidence" value="ECO:0007669"/>
    <property type="project" value="UniProtKB-KW"/>
</dbReference>
<organism evidence="7 8">
    <name type="scientific">Candidatus Erwinia haradaeae</name>
    <dbReference type="NCBI Taxonomy" id="1922217"/>
    <lineage>
        <taxon>Bacteria</taxon>
        <taxon>Pseudomonadati</taxon>
        <taxon>Pseudomonadota</taxon>
        <taxon>Gammaproteobacteria</taxon>
        <taxon>Enterobacterales</taxon>
        <taxon>Erwiniaceae</taxon>
        <taxon>Erwinia</taxon>
    </lineage>
</organism>
<keyword evidence="5 6" id="KW-0687">Ribonucleoprotein</keyword>
<dbReference type="RefSeq" id="WP_157989068.1">
    <property type="nucleotide sequence ID" value="NZ_LR217730.1"/>
</dbReference>
<accession>A0A451DH95</accession>
<reference evidence="7 8" key="1">
    <citation type="submission" date="2019-02" db="EMBL/GenBank/DDBJ databases">
        <authorList>
            <person name="Manzano-Marin A."/>
            <person name="Manzano-Marin A."/>
        </authorList>
    </citation>
    <scope>NUCLEOTIDE SEQUENCE [LARGE SCALE GENOMIC DNA]</scope>
    <source>
        <strain evidence="7 8">ErCipseudotsugae</strain>
    </source>
</reference>
<evidence type="ECO:0000256" key="4">
    <source>
        <dbReference type="ARBA" id="ARBA00022980"/>
    </source>
</evidence>
<gene>
    <name evidence="6 7" type="primary">rplW</name>
    <name evidence="7" type="ORF">ERCIPSPA2889_255</name>
</gene>
<dbReference type="NCBIfam" id="NF004359">
    <property type="entry name" value="PRK05738.1-3"/>
    <property type="match status" value="1"/>
</dbReference>
<keyword evidence="3 6" id="KW-0694">RNA-binding</keyword>
<keyword evidence="2 6" id="KW-0699">rRNA-binding</keyword>
<dbReference type="NCBIfam" id="NF004358">
    <property type="entry name" value="PRK05738.1-1"/>
    <property type="match status" value="1"/>
</dbReference>
<dbReference type="Proteomes" id="UP000294343">
    <property type="component" value="Chromosome"/>
</dbReference>
<name>A0A451DH95_9GAMM</name>
<dbReference type="HAMAP" id="MF_01369_B">
    <property type="entry name" value="Ribosomal_uL23_B"/>
    <property type="match status" value="1"/>
</dbReference>
<dbReference type="InterPro" id="IPR012678">
    <property type="entry name" value="Ribosomal_uL23/eL15/eS24_sf"/>
</dbReference>
<evidence type="ECO:0000256" key="1">
    <source>
        <dbReference type="ARBA" id="ARBA00006700"/>
    </source>
</evidence>
<protein>
    <recommendedName>
        <fullName evidence="6">Large ribosomal subunit protein uL23</fullName>
    </recommendedName>
</protein>
<evidence type="ECO:0000256" key="5">
    <source>
        <dbReference type="ARBA" id="ARBA00023274"/>
    </source>
</evidence>
<dbReference type="AlphaFoldDB" id="A0A451DH95"/>
<dbReference type="SUPFAM" id="SSF54189">
    <property type="entry name" value="Ribosomal proteins S24e, L23 and L15e"/>
    <property type="match status" value="1"/>
</dbReference>
<keyword evidence="4 6" id="KW-0689">Ribosomal protein</keyword>
<comment type="function">
    <text evidence="6">One of the early assembly proteins it binds 23S rRNA. One of the proteins that surrounds the polypeptide exit tunnel on the outside of the ribosome. Forms the main docking site for trigger factor binding to the ribosome.</text>
</comment>
<dbReference type="GO" id="GO:0003735">
    <property type="term" value="F:structural constituent of ribosome"/>
    <property type="evidence" value="ECO:0007669"/>
    <property type="project" value="InterPro"/>
</dbReference>